<reference evidence="3" key="3">
    <citation type="submission" date="2020-11" db="EMBL/GenBank/DDBJ databases">
        <authorList>
            <person name="Lee S.D."/>
        </authorList>
    </citation>
    <scope>NUCLEOTIDE SEQUENCE</scope>
    <source>
        <strain evidence="3">SAP-2</strain>
    </source>
</reference>
<reference evidence="4 5" key="2">
    <citation type="journal article" date="2017" name="Int. J. Syst. Evol. Microbiol.">
        <title>Rouxiella badensis sp. nov. and Rouxiella silvae sp. nov. isolated from peat bog soil in Germany and emendation of the genus description.</title>
        <authorList>
            <person name="Le Fleche-Mateos A."/>
            <person name="Kugler J.H."/>
            <person name="Hansen S.H."/>
            <person name="Syldatk C."/>
            <person name="Hausmann R."/>
            <person name="Lomprez F."/>
            <person name="Vandenbogaert M."/>
            <person name="Manuguerra J.C."/>
            <person name="Grimont P.A."/>
        </authorList>
    </citation>
    <scope>NUCLEOTIDE SEQUENCE [LARGE SCALE GENOMIC DNA]</scope>
    <source>
        <strain evidence="4 5">213</strain>
    </source>
</reference>
<feature type="transmembrane region" description="Helical" evidence="1">
    <location>
        <begin position="28"/>
        <end position="49"/>
    </location>
</feature>
<dbReference type="InterPro" id="IPR058581">
    <property type="entry name" value="TM_HPP"/>
</dbReference>
<feature type="transmembrane region" description="Helical" evidence="1">
    <location>
        <begin position="79"/>
        <end position="99"/>
    </location>
</feature>
<evidence type="ECO:0000256" key="1">
    <source>
        <dbReference type="SAM" id="Phobius"/>
    </source>
</evidence>
<accession>A0AA40X3M2</accession>
<gene>
    <name evidence="4" type="ORF">BS639_13025</name>
    <name evidence="3" type="ORF">ITX54_14870</name>
</gene>
<feature type="transmembrane region" description="Helical" evidence="1">
    <location>
        <begin position="154"/>
        <end position="171"/>
    </location>
</feature>
<reference evidence="4" key="1">
    <citation type="submission" date="2016-12" db="EMBL/GenBank/DDBJ databases">
        <authorList>
            <person name="Le Fleche-Mateos A."/>
        </authorList>
    </citation>
    <scope>NUCLEOTIDE SEQUENCE</scope>
    <source>
        <strain evidence="4">213</strain>
    </source>
</reference>
<reference evidence="3" key="4">
    <citation type="submission" date="2022-09" db="EMBL/GenBank/DDBJ databases">
        <title>Rouxiella aceris sp. nov., isolated from tree sap and emended description of the genus Rhouxiella.</title>
        <authorList>
            <person name="Kim I.S."/>
        </authorList>
    </citation>
    <scope>NUCLEOTIDE SEQUENCE</scope>
    <source>
        <strain evidence="3">SAP-2</strain>
    </source>
</reference>
<evidence type="ECO:0000313" key="4">
    <source>
        <dbReference type="EMBL" id="ORJ20773.1"/>
    </source>
</evidence>
<sequence>MNPFIKKLFNGLAHFWPQPILSSRRERIAGCVGAGIGLILTAWLCHHALGDSSPWLIAPMGASAVLMFAIPASPLAQPWAIVGGNLLAAVIGVTCAYWIHDTALAAGFAVALSIALMFPLRCLHPPSGAVAVTAVLGGPAIAQLGYGFALYPVLVNSLLLTAVALVFNNAVKRRYPHSMSSAKAVTVAENGPQPAVRQRLGIHREDLHAVLVERGEILDIDEGDLLEILTQAEARAQRRATAKSA</sequence>
<proteinExistence type="predicted"/>
<feature type="domain" description="HPP transmembrane region" evidence="2">
    <location>
        <begin position="23"/>
        <end position="176"/>
    </location>
</feature>
<dbReference type="Pfam" id="PF04982">
    <property type="entry name" value="TM_HPP"/>
    <property type="match status" value="1"/>
</dbReference>
<dbReference type="Proteomes" id="UP000192722">
    <property type="component" value="Unassembled WGS sequence"/>
</dbReference>
<dbReference type="AlphaFoldDB" id="A0AA40X3M2"/>
<dbReference type="Proteomes" id="UP000705283">
    <property type="component" value="Unassembled WGS sequence"/>
</dbReference>
<evidence type="ECO:0000313" key="5">
    <source>
        <dbReference type="Proteomes" id="UP000192722"/>
    </source>
</evidence>
<keyword evidence="5" id="KW-1185">Reference proteome</keyword>
<dbReference type="InterPro" id="IPR007065">
    <property type="entry name" value="HPP"/>
</dbReference>
<dbReference type="RefSeq" id="WP_055780871.1">
    <property type="nucleotide sequence ID" value="NZ_CBCSCF010000001.1"/>
</dbReference>
<evidence type="ECO:0000313" key="6">
    <source>
        <dbReference type="Proteomes" id="UP000705283"/>
    </source>
</evidence>
<comment type="caution">
    <text evidence="3">The sequence shown here is derived from an EMBL/GenBank/DDBJ whole genome shotgun (WGS) entry which is preliminary data.</text>
</comment>
<dbReference type="PANTHER" id="PTHR33741:SF5">
    <property type="entry name" value="TRANSMEMBRANE PROTEIN DDB_G0269096-RELATED"/>
    <property type="match status" value="1"/>
</dbReference>
<keyword evidence="1" id="KW-0812">Transmembrane</keyword>
<dbReference type="PANTHER" id="PTHR33741">
    <property type="entry name" value="TRANSMEMBRANE PROTEIN DDB_G0269096-RELATED"/>
    <property type="match status" value="1"/>
</dbReference>
<evidence type="ECO:0000259" key="2">
    <source>
        <dbReference type="Pfam" id="PF04982"/>
    </source>
</evidence>
<evidence type="ECO:0000313" key="3">
    <source>
        <dbReference type="EMBL" id="MBF6637943.1"/>
    </source>
</evidence>
<dbReference type="EMBL" id="MRWD01000029">
    <property type="protein sequence ID" value="ORJ20773.1"/>
    <property type="molecule type" value="Genomic_DNA"/>
</dbReference>
<dbReference type="EMBL" id="JADMKS010000006">
    <property type="protein sequence ID" value="MBF6637943.1"/>
    <property type="molecule type" value="Genomic_DNA"/>
</dbReference>
<keyword evidence="1" id="KW-1133">Transmembrane helix</keyword>
<keyword evidence="1" id="KW-0472">Membrane</keyword>
<organism evidence="3 6">
    <name type="scientific">Rouxiella silvae</name>
    <dbReference type="NCBI Taxonomy" id="1646373"/>
    <lineage>
        <taxon>Bacteria</taxon>
        <taxon>Pseudomonadati</taxon>
        <taxon>Pseudomonadota</taxon>
        <taxon>Gammaproteobacteria</taxon>
        <taxon>Enterobacterales</taxon>
        <taxon>Yersiniaceae</taxon>
        <taxon>Rouxiella</taxon>
    </lineage>
</organism>
<feature type="transmembrane region" description="Helical" evidence="1">
    <location>
        <begin position="105"/>
        <end position="123"/>
    </location>
</feature>
<name>A0AA40X3M2_9GAMM</name>
<protein>
    <submittedName>
        <fullName evidence="3">HPP family protein</fullName>
    </submittedName>
</protein>